<comment type="caution">
    <text evidence="5">The sequence shown here is derived from an EMBL/GenBank/DDBJ whole genome shotgun (WGS) entry which is preliminary data.</text>
</comment>
<gene>
    <name evidence="5" type="ORF">GCM10025876_29040</name>
</gene>
<keyword evidence="1" id="KW-0378">Hydrolase</keyword>
<organism evidence="5 6">
    <name type="scientific">Demequina litorisediminis</name>
    <dbReference type="NCBI Taxonomy" id="1849022"/>
    <lineage>
        <taxon>Bacteria</taxon>
        <taxon>Bacillati</taxon>
        <taxon>Actinomycetota</taxon>
        <taxon>Actinomycetes</taxon>
        <taxon>Micrococcales</taxon>
        <taxon>Demequinaceae</taxon>
        <taxon>Demequina</taxon>
    </lineage>
</organism>
<evidence type="ECO:0000313" key="6">
    <source>
        <dbReference type="Proteomes" id="UP001157125"/>
    </source>
</evidence>
<feature type="region of interest" description="Disordered" evidence="3">
    <location>
        <begin position="122"/>
        <end position="146"/>
    </location>
</feature>
<dbReference type="Proteomes" id="UP001157125">
    <property type="component" value="Unassembled WGS sequence"/>
</dbReference>
<dbReference type="Pfam" id="PF02449">
    <property type="entry name" value="Glyco_hydro_42"/>
    <property type="match status" value="1"/>
</dbReference>
<feature type="domain" description="Glycoside hydrolase family 42 N-terminal" evidence="4">
    <location>
        <begin position="17"/>
        <end position="67"/>
    </location>
</feature>
<dbReference type="SUPFAM" id="SSF51445">
    <property type="entry name" value="(Trans)glycosidases"/>
    <property type="match status" value="1"/>
</dbReference>
<name>A0ABQ6IFP4_9MICO</name>
<evidence type="ECO:0000313" key="5">
    <source>
        <dbReference type="EMBL" id="GMA36700.1"/>
    </source>
</evidence>
<dbReference type="InterPro" id="IPR013529">
    <property type="entry name" value="Glyco_hydro_42_N"/>
</dbReference>
<dbReference type="InterPro" id="IPR017853">
    <property type="entry name" value="GH"/>
</dbReference>
<dbReference type="PANTHER" id="PTHR36447:SF1">
    <property type="entry name" value="BETA-GALACTOSIDASE GANA"/>
    <property type="match status" value="1"/>
</dbReference>
<protein>
    <recommendedName>
        <fullName evidence="4">Glycoside hydrolase family 42 N-terminal domain-containing protein</fullName>
    </recommendedName>
</protein>
<keyword evidence="6" id="KW-1185">Reference proteome</keyword>
<sequence length="146" mass="16820">MSMNPWPALDGMAYGGDYNPEQWSREVWDEDVALMREAGVNLVSVGIFSWAMLEPKEGLYDFSWMDEPARPPPHQRHRRRPRHTVRVAASVVLPRVPRVAGHHQGRHRHGLRLARYGVPRLDRVPRGDRAHGHRAWRATTPTTRPS</sequence>
<evidence type="ECO:0000256" key="3">
    <source>
        <dbReference type="SAM" id="MobiDB-lite"/>
    </source>
</evidence>
<proteinExistence type="predicted"/>
<evidence type="ECO:0000256" key="1">
    <source>
        <dbReference type="ARBA" id="ARBA00022801"/>
    </source>
</evidence>
<reference evidence="6" key="1">
    <citation type="journal article" date="2019" name="Int. J. Syst. Evol. Microbiol.">
        <title>The Global Catalogue of Microorganisms (GCM) 10K type strain sequencing project: providing services to taxonomists for standard genome sequencing and annotation.</title>
        <authorList>
            <consortium name="The Broad Institute Genomics Platform"/>
            <consortium name="The Broad Institute Genome Sequencing Center for Infectious Disease"/>
            <person name="Wu L."/>
            <person name="Ma J."/>
        </authorList>
    </citation>
    <scope>NUCLEOTIDE SEQUENCE [LARGE SCALE GENOMIC DNA]</scope>
    <source>
        <strain evidence="6">NBRC 112299</strain>
    </source>
</reference>
<dbReference type="PANTHER" id="PTHR36447">
    <property type="entry name" value="BETA-GALACTOSIDASE GANA"/>
    <property type="match status" value="1"/>
</dbReference>
<dbReference type="EMBL" id="BSUN01000001">
    <property type="protein sequence ID" value="GMA36700.1"/>
    <property type="molecule type" value="Genomic_DNA"/>
</dbReference>
<dbReference type="InterPro" id="IPR003476">
    <property type="entry name" value="Glyco_hydro_42"/>
</dbReference>
<dbReference type="Gene3D" id="3.20.20.80">
    <property type="entry name" value="Glycosidases"/>
    <property type="match status" value="1"/>
</dbReference>
<accession>A0ABQ6IFP4</accession>
<evidence type="ECO:0000256" key="2">
    <source>
        <dbReference type="ARBA" id="ARBA00023295"/>
    </source>
</evidence>
<evidence type="ECO:0000259" key="4">
    <source>
        <dbReference type="Pfam" id="PF02449"/>
    </source>
</evidence>
<feature type="compositionally biased region" description="Low complexity" evidence="3">
    <location>
        <begin position="137"/>
        <end position="146"/>
    </location>
</feature>
<keyword evidence="2" id="KW-0326">Glycosidase</keyword>